<evidence type="ECO:0000313" key="1">
    <source>
        <dbReference type="EMBL" id="MBP1933919.1"/>
    </source>
</evidence>
<dbReference type="RefSeq" id="WP_209811932.1">
    <property type="nucleotide sequence ID" value="NZ_JAGGKT010000014.1"/>
</dbReference>
<comment type="caution">
    <text evidence="1">The sequence shown here is derived from an EMBL/GenBank/DDBJ whole genome shotgun (WGS) entry which is preliminary data.</text>
</comment>
<proteinExistence type="predicted"/>
<sequence>MNPLSTEYYLEKCVQGERIVRCPNCQRINVGQVAPKYFYCSDCFIEMKLHDDQISFFELDENGELACLDDIFYT</sequence>
<dbReference type="Proteomes" id="UP001519343">
    <property type="component" value="Unassembled WGS sequence"/>
</dbReference>
<protein>
    <recommendedName>
        <fullName evidence="3">DUF2797 domain-containing protein</fullName>
    </recommendedName>
</protein>
<evidence type="ECO:0000313" key="2">
    <source>
        <dbReference type="Proteomes" id="UP001519343"/>
    </source>
</evidence>
<gene>
    <name evidence="1" type="ORF">J2Z37_003936</name>
</gene>
<evidence type="ECO:0008006" key="3">
    <source>
        <dbReference type="Google" id="ProtNLM"/>
    </source>
</evidence>
<reference evidence="1 2" key="1">
    <citation type="submission" date="2021-03" db="EMBL/GenBank/DDBJ databases">
        <title>Genomic Encyclopedia of Type Strains, Phase IV (KMG-IV): sequencing the most valuable type-strain genomes for metagenomic binning, comparative biology and taxonomic classification.</title>
        <authorList>
            <person name="Goeker M."/>
        </authorList>
    </citation>
    <scope>NUCLEOTIDE SEQUENCE [LARGE SCALE GENOMIC DNA]</scope>
    <source>
        <strain evidence="1 2">DSM 24738</strain>
    </source>
</reference>
<name>A0ABS4GUH1_9BACL</name>
<keyword evidence="2" id="KW-1185">Reference proteome</keyword>
<organism evidence="1 2">
    <name type="scientific">Ammoniphilus resinae</name>
    <dbReference type="NCBI Taxonomy" id="861532"/>
    <lineage>
        <taxon>Bacteria</taxon>
        <taxon>Bacillati</taxon>
        <taxon>Bacillota</taxon>
        <taxon>Bacilli</taxon>
        <taxon>Bacillales</taxon>
        <taxon>Paenibacillaceae</taxon>
        <taxon>Aneurinibacillus group</taxon>
        <taxon>Ammoniphilus</taxon>
    </lineage>
</organism>
<accession>A0ABS4GUH1</accession>
<dbReference type="EMBL" id="JAGGKT010000014">
    <property type="protein sequence ID" value="MBP1933919.1"/>
    <property type="molecule type" value="Genomic_DNA"/>
</dbReference>